<reference evidence="1" key="1">
    <citation type="submission" date="2014-09" db="EMBL/GenBank/DDBJ databases">
        <authorList>
            <person name="Magalhaes I.L.F."/>
            <person name="Oliveira U."/>
            <person name="Santos F.R."/>
            <person name="Vidigal T.H.D.A."/>
            <person name="Brescovit A.D."/>
            <person name="Santos A.J."/>
        </authorList>
    </citation>
    <scope>NUCLEOTIDE SEQUENCE</scope>
    <source>
        <tissue evidence="1">Shoot tissue taken approximately 20 cm above the soil surface</tissue>
    </source>
</reference>
<dbReference type="AlphaFoldDB" id="A0A0A9E8Z5"/>
<evidence type="ECO:0000313" key="1">
    <source>
        <dbReference type="EMBL" id="JAD97214.1"/>
    </source>
</evidence>
<protein>
    <submittedName>
        <fullName evidence="1">Uncharacterized protein</fullName>
    </submittedName>
</protein>
<proteinExistence type="predicted"/>
<organism evidence="1">
    <name type="scientific">Arundo donax</name>
    <name type="common">Giant reed</name>
    <name type="synonym">Donax arundinaceus</name>
    <dbReference type="NCBI Taxonomy" id="35708"/>
    <lineage>
        <taxon>Eukaryota</taxon>
        <taxon>Viridiplantae</taxon>
        <taxon>Streptophyta</taxon>
        <taxon>Embryophyta</taxon>
        <taxon>Tracheophyta</taxon>
        <taxon>Spermatophyta</taxon>
        <taxon>Magnoliopsida</taxon>
        <taxon>Liliopsida</taxon>
        <taxon>Poales</taxon>
        <taxon>Poaceae</taxon>
        <taxon>PACMAD clade</taxon>
        <taxon>Arundinoideae</taxon>
        <taxon>Arundineae</taxon>
        <taxon>Arundo</taxon>
    </lineage>
</organism>
<accession>A0A0A9E8Z5</accession>
<name>A0A0A9E8Z5_ARUDO</name>
<reference evidence="1" key="2">
    <citation type="journal article" date="2015" name="Data Brief">
        <title>Shoot transcriptome of the giant reed, Arundo donax.</title>
        <authorList>
            <person name="Barrero R.A."/>
            <person name="Guerrero F.D."/>
            <person name="Moolhuijzen P."/>
            <person name="Goolsby J.A."/>
            <person name="Tidwell J."/>
            <person name="Bellgard S.E."/>
            <person name="Bellgard M.I."/>
        </authorList>
    </citation>
    <scope>NUCLEOTIDE SEQUENCE</scope>
    <source>
        <tissue evidence="1">Shoot tissue taken approximately 20 cm above the soil surface</tissue>
    </source>
</reference>
<dbReference type="EMBL" id="GBRH01200681">
    <property type="protein sequence ID" value="JAD97214.1"/>
    <property type="molecule type" value="Transcribed_RNA"/>
</dbReference>
<sequence>MLAVIAHATPMQHYILRELIFTILYFLHSKNNTIIFRPQTNLVFTLHSSSFLRLSPHLYGGSKSCLLNHRFFVCASSQNVIKHQGQHEPLHKLAPPGSLLLNLRKQRLLGAFSCFLLQGITSHTRFIQELLWCILWQIYFNEMTNKRG</sequence>